<dbReference type="AlphaFoldDB" id="A0A8G1QXK6"/>
<gene>
    <name evidence="2" type="ORF">BO85DRAFT_98276</name>
</gene>
<evidence type="ECO:0000313" key="3">
    <source>
        <dbReference type="Proteomes" id="UP000249526"/>
    </source>
</evidence>
<keyword evidence="3" id="KW-1185">Reference proteome</keyword>
<dbReference type="RefSeq" id="XP_025512654.1">
    <property type="nucleotide sequence ID" value="XM_025665821.1"/>
</dbReference>
<feature type="compositionally biased region" description="Low complexity" evidence="1">
    <location>
        <begin position="1"/>
        <end position="11"/>
    </location>
</feature>
<evidence type="ECO:0000313" key="2">
    <source>
        <dbReference type="EMBL" id="RAH54732.1"/>
    </source>
</evidence>
<proteinExistence type="predicted"/>
<reference evidence="2 3" key="1">
    <citation type="submission" date="2018-02" db="EMBL/GenBank/DDBJ databases">
        <title>The genomes of Aspergillus section Nigri reveals drivers in fungal speciation.</title>
        <authorList>
            <consortium name="DOE Joint Genome Institute"/>
            <person name="Vesth T.C."/>
            <person name="Nybo J."/>
            <person name="Theobald S."/>
            <person name="Brandl J."/>
            <person name="Frisvad J.C."/>
            <person name="Nielsen K.F."/>
            <person name="Lyhne E.K."/>
            <person name="Kogle M.E."/>
            <person name="Kuo A."/>
            <person name="Riley R."/>
            <person name="Clum A."/>
            <person name="Nolan M."/>
            <person name="Lipzen A."/>
            <person name="Salamov A."/>
            <person name="Henrissat B."/>
            <person name="Wiebenga A."/>
            <person name="De vries R.P."/>
            <person name="Grigoriev I.V."/>
            <person name="Mortensen U.H."/>
            <person name="Andersen M.R."/>
            <person name="Baker S.E."/>
        </authorList>
    </citation>
    <scope>NUCLEOTIDE SEQUENCE [LARGE SCALE GENOMIC DNA]</scope>
    <source>
        <strain evidence="2 3">CBS 112811</strain>
    </source>
</reference>
<protein>
    <submittedName>
        <fullName evidence="2">Uncharacterized protein</fullName>
    </submittedName>
</protein>
<evidence type="ECO:0000256" key="1">
    <source>
        <dbReference type="SAM" id="MobiDB-lite"/>
    </source>
</evidence>
<name>A0A8G1QXK6_9EURO</name>
<organism evidence="2 3">
    <name type="scientific">Aspergillus piperis CBS 112811</name>
    <dbReference type="NCBI Taxonomy" id="1448313"/>
    <lineage>
        <taxon>Eukaryota</taxon>
        <taxon>Fungi</taxon>
        <taxon>Dikarya</taxon>
        <taxon>Ascomycota</taxon>
        <taxon>Pezizomycotina</taxon>
        <taxon>Eurotiomycetes</taxon>
        <taxon>Eurotiomycetidae</taxon>
        <taxon>Eurotiales</taxon>
        <taxon>Aspergillaceae</taxon>
        <taxon>Aspergillus</taxon>
        <taxon>Aspergillus subgen. Circumdati</taxon>
    </lineage>
</organism>
<dbReference type="EMBL" id="KZ825071">
    <property type="protein sequence ID" value="RAH54732.1"/>
    <property type="molecule type" value="Genomic_DNA"/>
</dbReference>
<accession>A0A8G1QXK6</accession>
<dbReference type="GeneID" id="37169223"/>
<dbReference type="Proteomes" id="UP000249526">
    <property type="component" value="Unassembled WGS sequence"/>
</dbReference>
<sequence length="89" mass="9460">MGVNGDSSSSGGARGGGCLFAKQDPPSREKRRTIQLLCSSGVFQSINEGRNVNPSKILPLCISTVPGALIDPNSQERVDTRRLETIETS</sequence>
<feature type="region of interest" description="Disordered" evidence="1">
    <location>
        <begin position="1"/>
        <end position="26"/>
    </location>
</feature>